<sequence>MTSTKKTLYVALYPNRGARTEQMRYRTSSFRLSAKHIADWIFSSYHWVLLIGPEEEPADDGGNDVPGTRCHVRSHPLRGWFYEEVPLTDVRTSRNLLARLVVAKIKDEERLLGVLRGTPAVNDEAGWLCSSWVVSALARIQEDAGCVAEGSKLDWEEIEAQGRDYVGRKMDKGRYAEMEDSELPRPTWDMLEDKEVLA</sequence>
<keyword evidence="2" id="KW-1185">Reference proteome</keyword>
<proteinExistence type="predicted"/>
<name>A0ACC0VD46_9HYPO</name>
<dbReference type="Proteomes" id="UP001163324">
    <property type="component" value="Chromosome 1"/>
</dbReference>
<reference evidence="1" key="1">
    <citation type="submission" date="2022-10" db="EMBL/GenBank/DDBJ databases">
        <title>Complete Genome of Trichothecium roseum strain YXFP-22015, a Plant Pathogen Isolated from Citrus.</title>
        <authorList>
            <person name="Wang Y."/>
            <person name="Zhu L."/>
        </authorList>
    </citation>
    <scope>NUCLEOTIDE SEQUENCE</scope>
    <source>
        <strain evidence="1">YXFP-22015</strain>
    </source>
</reference>
<dbReference type="EMBL" id="CM047940">
    <property type="protein sequence ID" value="KAI9904329.1"/>
    <property type="molecule type" value="Genomic_DNA"/>
</dbReference>
<organism evidence="1 2">
    <name type="scientific">Trichothecium roseum</name>
    <dbReference type="NCBI Taxonomy" id="47278"/>
    <lineage>
        <taxon>Eukaryota</taxon>
        <taxon>Fungi</taxon>
        <taxon>Dikarya</taxon>
        <taxon>Ascomycota</taxon>
        <taxon>Pezizomycotina</taxon>
        <taxon>Sordariomycetes</taxon>
        <taxon>Hypocreomycetidae</taxon>
        <taxon>Hypocreales</taxon>
        <taxon>Hypocreales incertae sedis</taxon>
        <taxon>Trichothecium</taxon>
    </lineage>
</organism>
<protein>
    <submittedName>
        <fullName evidence="1">Uncharacterized protein</fullName>
    </submittedName>
</protein>
<comment type="caution">
    <text evidence="1">The sequence shown here is derived from an EMBL/GenBank/DDBJ whole genome shotgun (WGS) entry which is preliminary data.</text>
</comment>
<accession>A0ACC0VD46</accession>
<evidence type="ECO:0000313" key="1">
    <source>
        <dbReference type="EMBL" id="KAI9904329.1"/>
    </source>
</evidence>
<evidence type="ECO:0000313" key="2">
    <source>
        <dbReference type="Proteomes" id="UP001163324"/>
    </source>
</evidence>
<gene>
    <name evidence="1" type="ORF">N3K66_000858</name>
</gene>